<keyword evidence="2" id="KW-1185">Reference proteome</keyword>
<reference evidence="1 2" key="1">
    <citation type="submission" date="2018-11" db="EMBL/GenBank/DDBJ databases">
        <title>Genome assembly of Steccherinum ochraceum LE-BIN_3174, the white-rot fungus of the Steccherinaceae family (The Residual Polyporoid clade, Polyporales, Basidiomycota).</title>
        <authorList>
            <person name="Fedorova T.V."/>
            <person name="Glazunova O.A."/>
            <person name="Landesman E.O."/>
            <person name="Moiseenko K.V."/>
            <person name="Psurtseva N.V."/>
            <person name="Savinova O.S."/>
            <person name="Shakhova N.V."/>
            <person name="Tyazhelova T.V."/>
            <person name="Vasina D.V."/>
        </authorList>
    </citation>
    <scope>NUCLEOTIDE SEQUENCE [LARGE SCALE GENOMIC DNA]</scope>
    <source>
        <strain evidence="1 2">LE-BIN_3174</strain>
    </source>
</reference>
<evidence type="ECO:0000313" key="1">
    <source>
        <dbReference type="EMBL" id="TCD63398.1"/>
    </source>
</evidence>
<proteinExistence type="predicted"/>
<dbReference type="EMBL" id="RWJN01000300">
    <property type="protein sequence ID" value="TCD63398.1"/>
    <property type="molecule type" value="Genomic_DNA"/>
</dbReference>
<protein>
    <submittedName>
        <fullName evidence="1">Uncharacterized protein</fullName>
    </submittedName>
</protein>
<comment type="caution">
    <text evidence="1">The sequence shown here is derived from an EMBL/GenBank/DDBJ whole genome shotgun (WGS) entry which is preliminary data.</text>
</comment>
<name>A0A4R0RI09_9APHY</name>
<accession>A0A4R0RI09</accession>
<sequence>LEELEYWDIPSLASVDALVRTHSLTQSWDMTEPVESILSILSDLPLLRYLDLKFEWQSELPSSSRSSGLVHVTLPHLQGLKLHSEGGRIEYDDILPSIVDIVGQRLEQHKHNADSSLHCQAALFVSLKEPGDTFSLWSDPADECLLAPFSLSFADDMSAGYFAPASWCNIYGHMEQVEVVIISGPTFVSNAMRSLDPSHDIHAACSNAGGLLHTSQPTLLFPRLRVLVILGACTWWSLDSPQTRWCQLCNTLAHRKQAGHPVEKLVLVRTSSDNPRIQFEVPPHIADSLHGVVDEIVECDDHYDGTLSAALAESCTPGFIRELGRLQEPGSQMKEWK</sequence>
<organism evidence="1 2">
    <name type="scientific">Steccherinum ochraceum</name>
    <dbReference type="NCBI Taxonomy" id="92696"/>
    <lineage>
        <taxon>Eukaryota</taxon>
        <taxon>Fungi</taxon>
        <taxon>Dikarya</taxon>
        <taxon>Basidiomycota</taxon>
        <taxon>Agaricomycotina</taxon>
        <taxon>Agaricomycetes</taxon>
        <taxon>Polyporales</taxon>
        <taxon>Steccherinaceae</taxon>
        <taxon>Steccherinum</taxon>
    </lineage>
</organism>
<gene>
    <name evidence="1" type="ORF">EIP91_005580</name>
</gene>
<dbReference type="AlphaFoldDB" id="A0A4R0RI09"/>
<feature type="non-terminal residue" evidence="1">
    <location>
        <position position="1"/>
    </location>
</feature>
<evidence type="ECO:0000313" key="2">
    <source>
        <dbReference type="Proteomes" id="UP000292702"/>
    </source>
</evidence>
<dbReference type="Proteomes" id="UP000292702">
    <property type="component" value="Unassembled WGS sequence"/>
</dbReference>